<sequence length="32" mass="3623">MSVSLQKGQRVSLVKDNNPVKKSSSRLRMGYE</sequence>
<gene>
    <name evidence="2" type="ORF">NCTC13307_02332</name>
</gene>
<evidence type="ECO:0000313" key="2">
    <source>
        <dbReference type="EMBL" id="SUY24550.1"/>
    </source>
</evidence>
<organism evidence="2">
    <name type="scientific">Clostridioides difficile</name>
    <name type="common">Peptoclostridium difficile</name>
    <dbReference type="NCBI Taxonomy" id="1496"/>
    <lineage>
        <taxon>Bacteria</taxon>
        <taxon>Bacillati</taxon>
        <taxon>Bacillota</taxon>
        <taxon>Clostridia</taxon>
        <taxon>Peptostreptococcales</taxon>
        <taxon>Peptostreptococcaceae</taxon>
        <taxon>Clostridioides</taxon>
    </lineage>
</organism>
<name>A0A381IC41_CLODI</name>
<dbReference type="EMBL" id="UFWD01000001">
    <property type="protein sequence ID" value="SUY24550.1"/>
    <property type="molecule type" value="Genomic_DNA"/>
</dbReference>
<protein>
    <submittedName>
        <fullName evidence="2">Tellurium resistance protein</fullName>
    </submittedName>
</protein>
<feature type="region of interest" description="Disordered" evidence="1">
    <location>
        <begin position="1"/>
        <end position="32"/>
    </location>
</feature>
<proteinExistence type="predicted"/>
<accession>A0A381IC41</accession>
<dbReference type="AlphaFoldDB" id="A0A381IC41"/>
<reference evidence="2" key="1">
    <citation type="submission" date="2018-06" db="EMBL/GenBank/DDBJ databases">
        <authorList>
            <consortium name="Pathogen Informatics"/>
            <person name="Doyle S."/>
        </authorList>
    </citation>
    <scope>NUCLEOTIDE SEQUENCE</scope>
    <source>
        <strain evidence="2">NCTC13307</strain>
    </source>
</reference>
<evidence type="ECO:0000256" key="1">
    <source>
        <dbReference type="SAM" id="MobiDB-lite"/>
    </source>
</evidence>